<dbReference type="Gene3D" id="1.20.58.1200">
    <property type="entry name" value="RNA silencing suppressor P21, N-terminal domain"/>
    <property type="match status" value="11"/>
</dbReference>
<feature type="domain" description="CARD" evidence="8">
    <location>
        <begin position="4"/>
        <end position="79"/>
    </location>
</feature>
<dbReference type="Gene3D" id="1.10.533.10">
    <property type="entry name" value="Death Domain, Fas"/>
    <property type="match status" value="1"/>
</dbReference>
<dbReference type="GO" id="GO:0045087">
    <property type="term" value="P:innate immune response"/>
    <property type="evidence" value="ECO:0007669"/>
    <property type="project" value="UniProtKB-KW"/>
</dbReference>
<evidence type="ECO:0000256" key="3">
    <source>
        <dbReference type="ARBA" id="ARBA00022588"/>
    </source>
</evidence>
<keyword evidence="11" id="KW-1185">Reference proteome</keyword>
<evidence type="ECO:0000313" key="11">
    <source>
        <dbReference type="Proteomes" id="UP000005207"/>
    </source>
</evidence>
<evidence type="ECO:0000259" key="9">
    <source>
        <dbReference type="PROSITE" id="PS50837"/>
    </source>
</evidence>
<evidence type="ECO:0000256" key="5">
    <source>
        <dbReference type="ARBA" id="ARBA00022741"/>
    </source>
</evidence>
<dbReference type="PROSITE" id="PS50209">
    <property type="entry name" value="CARD"/>
    <property type="match status" value="1"/>
</dbReference>
<evidence type="ECO:0000256" key="1">
    <source>
        <dbReference type="ARBA" id="ARBA00004496"/>
    </source>
</evidence>
<evidence type="ECO:0000259" key="8">
    <source>
        <dbReference type="PROSITE" id="PS50209"/>
    </source>
</evidence>
<feature type="domain" description="NACHT" evidence="9">
    <location>
        <begin position="224"/>
        <end position="340"/>
    </location>
</feature>
<protein>
    <recommendedName>
        <fullName evidence="12">NACHT domain-containing protein</fullName>
    </recommendedName>
</protein>
<dbReference type="InterPro" id="IPR052090">
    <property type="entry name" value="Cytolytic_pore-forming_toxin"/>
</dbReference>
<evidence type="ECO:0008006" key="12">
    <source>
        <dbReference type="Google" id="ProtNLM"/>
    </source>
</evidence>
<dbReference type="PANTHER" id="PTHR31594:SF16">
    <property type="entry name" value="SI:CH211-281L24.3"/>
    <property type="match status" value="1"/>
</dbReference>
<keyword evidence="6" id="KW-0067">ATP-binding</keyword>
<dbReference type="Proteomes" id="UP000005207">
    <property type="component" value="Linkage group LG23"/>
</dbReference>
<organism evidence="10 11">
    <name type="scientific">Oreochromis niloticus</name>
    <name type="common">Nile tilapia</name>
    <name type="synonym">Tilapia nilotica</name>
    <dbReference type="NCBI Taxonomy" id="8128"/>
    <lineage>
        <taxon>Eukaryota</taxon>
        <taxon>Metazoa</taxon>
        <taxon>Chordata</taxon>
        <taxon>Craniata</taxon>
        <taxon>Vertebrata</taxon>
        <taxon>Euteleostomi</taxon>
        <taxon>Actinopterygii</taxon>
        <taxon>Neopterygii</taxon>
        <taxon>Teleostei</taxon>
        <taxon>Neoteleostei</taxon>
        <taxon>Acanthomorphata</taxon>
        <taxon>Ovalentaria</taxon>
        <taxon>Cichlomorphae</taxon>
        <taxon>Cichliformes</taxon>
        <taxon>Cichlidae</taxon>
        <taxon>African cichlids</taxon>
        <taxon>Pseudocrenilabrinae</taxon>
        <taxon>Oreochromini</taxon>
        <taxon>Oreochromis</taxon>
    </lineage>
</organism>
<evidence type="ECO:0000313" key="10">
    <source>
        <dbReference type="Ensembl" id="ENSONIP00000034496.1"/>
    </source>
</evidence>
<proteinExistence type="predicted"/>
<accession>A0A669BG71</accession>
<dbReference type="Pfam" id="PF17776">
    <property type="entry name" value="NLRC4_HD2"/>
    <property type="match status" value="1"/>
</dbReference>
<dbReference type="Gene3D" id="3.80.10.10">
    <property type="entry name" value="Ribonuclease Inhibitor"/>
    <property type="match status" value="1"/>
</dbReference>
<dbReference type="GO" id="GO:0005737">
    <property type="term" value="C:cytoplasm"/>
    <property type="evidence" value="ECO:0007669"/>
    <property type="project" value="UniProtKB-SubCell"/>
</dbReference>
<dbReference type="InterPro" id="IPR041267">
    <property type="entry name" value="NLRP_HD2"/>
</dbReference>
<dbReference type="InterPro" id="IPR027417">
    <property type="entry name" value="P-loop_NTPase"/>
</dbReference>
<evidence type="ECO:0000256" key="7">
    <source>
        <dbReference type="ARBA" id="ARBA00022859"/>
    </source>
</evidence>
<keyword evidence="7" id="KW-0391">Immunity</keyword>
<dbReference type="Ensembl" id="ENSONIT00000079119.1">
    <property type="protein sequence ID" value="ENSONIP00000034496.1"/>
    <property type="gene ID" value="ENSONIG00000029697.1"/>
</dbReference>
<name>A0A669BG71_ORENI</name>
<dbReference type="InterPro" id="IPR001315">
    <property type="entry name" value="CARD"/>
</dbReference>
<sequence length="2920" mass="333637">MACASQSALDYVNSARDCLVRTLKGFTEIVENLSMRGVFSEEDVNKIKTKGDDFDKSGRIVDSVIEKGEKACYEFLRIIDTTRKTPGWRSLSFLENPESSSSPFNTFDLNYWISCFSFREDINMDVTYLQELSPCHRYQQKLKSEAQKITERSWFQSKAVLFNKQSSLSYTSLVLDTQGQATPSKIKKSKIKKSRKLRPKKLKTYIPENKHGTSPSELLKTYERKILLVGKPGTGKTAVVHQMLKLWSEKDNKDLDYMFYFDVRETPNITEVLKLEDLLFSVFSEPDEGKDEVLEDIKNNADIVTIIFDGVTDIPSTSVVFKLIQKTLLPEAKIIITCRPEVESADFLLGWDCLRVEVKGFSEQGIREYLSKNLSDEHLNKVLCNLELFSLCHVPMYALMVVSCFSFEGSEFCPHPCTVTEIYLNILHFCIQRNVGKTSENESTKWDAVLSLSEAAFYATEGKTLNITSLPKLDSCANLAFLSRIVIQVGPTIKKPLCAFLHYTVQEFFAALWLLKDPERITKLLQQCLVQRSKHMKHLVPFLCGLLNEKNTHLVESLIPSQQLRDTSGWFFKDLLTIFVDCSDTEDCEMDLMFLCQCLYESQSPEACLCLLDKLDYCIDLSGETLDPQQCYALSYIISQSKERKIELNLEDTTVSKQGIGPFLGCCSKLQRSDSLSRQLWTISLLSEVDVDYMSLLDFTENQLHLPVNSETQLYDRAMRVLQERNIKVKVCLHCDHRVCQSASTFLFHCLPHIHSLRFCESSGNLSDQTEFLVNLFIGAAKKEQQTRENILNTLLSLCFKEITRIYKPYRTYNYSIVFPCDFLLDLYSHVKDYETKTGLSVLPSLQSVFQSAPAVWSINLSERKTSILLEVLKLQPEKKQVELTGCSHEESEVRSFLQCLPYISQLSVDDETSEEERTKFFVNLFCAAAEREQQTGEKILELLSSVCRYKHSPLKQKQCDFLMDLYSYETKTGLSVLPSLQSVFQSAPAVWSINLSERKTSILLEVLKLQPEKKQVELTGCSHEESEVRSFLQCLPYISQLSVDVWGSGLHEAVRFFVNLFCAAAEREQQTGEKILELLSSVCRRQNFPYDNRNVTDYGKKCQSDFLLDLYSQVKDYESKTGLSVLPSLQSVFQSAPAVWFIKLSERKTSILLEVLRLQPEKKQVKLTGCSHEESEVRSFLQCLPYISQLSVDVWRSGLHEAVRFFVNLFCAAAEREQQTGEKILELLSSVCKRETFPYRPMNEYYLCDFLLDLYSHIKDYETKTGLSVLPSLQSVFQSAPGVWFIKLSERKTSILLEVLKLQPEKKQVKLTDCSHEESEVRSFLQCLPYISQLSVDVWRSGLHEAVRFFVNLFCAAAEREQQTGEKILELLSSVCKRETFPYRPMNEYYPYDFLLDLYSHIKDYETKTGLSVLPSLQSVFQSAPAVWFIKLSERKTSILLEVLKLQPEKKQVKLTGCSHEESEVRSFLQCLPYISQLSVDDETSEEERTKFFVNLFCAAAEREQQTGEKILELLSSVCRYKHSPLKQKQCDFLMDLYSYETKTGLSVLPSLQSVFQSAPAVWSIKLSERKTSILLEVLKLQPEKKQVELTGCSHEESEVRSFLQCLPYISQLSVFLLSSGEVRFFVNLFCAAAEREQQTGEKILELLSSVCRRQNFPYDNRNLTDYGKKCQSDFLLDLYSQVKDYESKTGLSVLPSLQSVFQSAPAVWSINLSERKTSILLEVLKLQPEKKQVKLTGCSHEEREVRSFLQCLPYISQLSVDVWRSGLHEAVRFFVNLFCAAAEREQQTGEKILELLSSVCKCETFPYRPMNEYYPCDFLLDLYSHMKDYETKTGLSVLPSLQSVFQSAPAVWSINLSGRKTSILLEVLKLQPEKKQVKLTGCSHEESEVRSFLQCLPYISQLSVDVWRSGLHEAVRFFVNLFCAAAEREQQTGEKILELLSSVCKRETFPYRPMNEYYPSDFLLDLYSHVKDYESKTGFSVLPSLQSVFQSAPAVWSINLSERKTSILLEVLKLQPEKKQVKLTGCSHEESEVRSFLQCLPYISQLSVHPETSDEEAVRFFVNLFCAAAEREQQTGEKILELLSSVCRYQEFPVYERYMAYDYQFNILLDLYSHVKDYETKTGLSVLPSLQSVFQTTPAAWFINLSERKTSILLEVLKLQPEKKQMELTGCSHEESEVRSFLQCLPYISQLSVEFWDRDEAVRFFVNLFCAAAEREQQTGEKILELLSSVCTYQTFPFINTDVDDLKKHQCDFLLDLYSQVKDYEAKTGLSVLPSLQSVFQTAPAVWSINLSERKTSILLEVLKLQPEKKQVELTDCSHEESEVRSFLQCLPYISQLRCDAGFFQRVCSCFAVKSKQEVQQMFSLLQLLEFNLFLTGCLTRVTCSFVGRVLGLCGANVKLSLKPRKMSGKGASLLFKHTSNIKSLRLSTDVVLLLLRWVRTNRVSQSLVIEKLSIIESLSSSLSDKVLLRVVSTVASLLRVWTVRQLDLSELCIPAQHLTALLLHRGPLSIRLKNENLQQFPALLHEIKDQELTQSFFSKVGGDLTSCCLTWEVLYFLLQHSSGQTITVNLTKMSCLEENMSHLLPLLDRIVFQRSSPSFVLSAIRHIHKAHSSHSVPGLLRSLGHVINLTCTELDSDDFSALLFILHHSDTVKLNLLWTSIPAESTESVLFALDKVSQLSIDRTLLLRFVHCFAAAQQRASPGLLRALQHRLDLSCTSFMDLAQEEQKEALRLTAADCRAVSTILGYSSQETQLDLRDCEVEDIGLDLLLPVLNRVRLRASKAVLLQLVSLISLHSQRDVVKHAESLWRALDGELDLSHTTLDQRTCSSLAQLLDLSEGLTELDLSHCELTDQLLHTLIPQLHKVQVLDLSHNNLTDASTNMLLNLTSIRSSIQAVRVFGNNIKNRGSLKDKRFEIW</sequence>
<keyword evidence="4" id="KW-0677">Repeat</keyword>
<dbReference type="PROSITE" id="PS50837">
    <property type="entry name" value="NACHT"/>
    <property type="match status" value="1"/>
</dbReference>
<comment type="subcellular location">
    <subcellularLocation>
        <location evidence="1">Cytoplasm</location>
    </subcellularLocation>
</comment>
<reference evidence="11" key="1">
    <citation type="submission" date="2012-01" db="EMBL/GenBank/DDBJ databases">
        <title>The Genome Sequence of Oreochromis niloticus (Nile Tilapia).</title>
        <authorList>
            <consortium name="Broad Institute Genome Assembly Team"/>
            <consortium name="Broad Institute Sequencing Platform"/>
            <person name="Di Palma F."/>
            <person name="Johnson J."/>
            <person name="Lander E.S."/>
            <person name="Lindblad-Toh K."/>
        </authorList>
    </citation>
    <scope>NUCLEOTIDE SEQUENCE [LARGE SCALE GENOMIC DNA]</scope>
</reference>
<dbReference type="Gene3D" id="3.40.50.300">
    <property type="entry name" value="P-loop containing nucleotide triphosphate hydrolases"/>
    <property type="match status" value="1"/>
</dbReference>
<dbReference type="GeneTree" id="ENSGT00940000168817"/>
<evidence type="ECO:0000256" key="2">
    <source>
        <dbReference type="ARBA" id="ARBA00022490"/>
    </source>
</evidence>
<reference evidence="10" key="3">
    <citation type="submission" date="2025-09" db="UniProtKB">
        <authorList>
            <consortium name="Ensembl"/>
        </authorList>
    </citation>
    <scope>IDENTIFICATION</scope>
</reference>
<dbReference type="Pfam" id="PF00619">
    <property type="entry name" value="CARD"/>
    <property type="match status" value="1"/>
</dbReference>
<dbReference type="SUPFAM" id="SSF52540">
    <property type="entry name" value="P-loop containing nucleoside triphosphate hydrolases"/>
    <property type="match status" value="1"/>
</dbReference>
<dbReference type="SUPFAM" id="SSF47986">
    <property type="entry name" value="DEATH domain"/>
    <property type="match status" value="1"/>
</dbReference>
<dbReference type="InterPro" id="IPR011029">
    <property type="entry name" value="DEATH-like_dom_sf"/>
</dbReference>
<dbReference type="InterPro" id="IPR032675">
    <property type="entry name" value="LRR_dom_sf"/>
</dbReference>
<evidence type="ECO:0000256" key="4">
    <source>
        <dbReference type="ARBA" id="ARBA00022737"/>
    </source>
</evidence>
<keyword evidence="3" id="KW-0399">Innate immunity</keyword>
<dbReference type="Pfam" id="PF05729">
    <property type="entry name" value="NACHT"/>
    <property type="match status" value="1"/>
</dbReference>
<dbReference type="GO" id="GO:0042981">
    <property type="term" value="P:regulation of apoptotic process"/>
    <property type="evidence" value="ECO:0007669"/>
    <property type="project" value="InterPro"/>
</dbReference>
<evidence type="ECO:0000256" key="6">
    <source>
        <dbReference type="ARBA" id="ARBA00022840"/>
    </source>
</evidence>
<dbReference type="SUPFAM" id="SSF52047">
    <property type="entry name" value="RNI-like"/>
    <property type="match status" value="1"/>
</dbReference>
<keyword evidence="2" id="KW-0963">Cytoplasm</keyword>
<dbReference type="PANTHER" id="PTHR31594">
    <property type="entry name" value="AIG1-TYPE G DOMAIN-CONTAINING PROTEIN"/>
    <property type="match status" value="1"/>
</dbReference>
<dbReference type="GO" id="GO:0005524">
    <property type="term" value="F:ATP binding"/>
    <property type="evidence" value="ECO:0007669"/>
    <property type="project" value="UniProtKB-KW"/>
</dbReference>
<dbReference type="CDD" id="cd01671">
    <property type="entry name" value="CARD"/>
    <property type="match status" value="1"/>
</dbReference>
<keyword evidence="5" id="KW-0547">Nucleotide-binding</keyword>
<reference evidence="10" key="2">
    <citation type="submission" date="2025-08" db="UniProtKB">
        <authorList>
            <consortium name="Ensembl"/>
        </authorList>
    </citation>
    <scope>IDENTIFICATION</scope>
</reference>
<dbReference type="InterPro" id="IPR007111">
    <property type="entry name" value="NACHT_NTPase"/>
</dbReference>